<dbReference type="Proteomes" id="UP000017836">
    <property type="component" value="Unassembled WGS sequence"/>
</dbReference>
<dbReference type="STRING" id="13333.W1PI43"/>
<evidence type="ECO:0000313" key="3">
    <source>
        <dbReference type="Proteomes" id="UP000017836"/>
    </source>
</evidence>
<evidence type="ECO:0000313" key="2">
    <source>
        <dbReference type="EMBL" id="ERN07296.1"/>
    </source>
</evidence>
<keyword evidence="3" id="KW-1185">Reference proteome</keyword>
<evidence type="ECO:0000256" key="1">
    <source>
        <dbReference type="SAM" id="MobiDB-lite"/>
    </source>
</evidence>
<accession>W1PI43</accession>
<name>W1PI43_AMBTC</name>
<reference evidence="3" key="1">
    <citation type="journal article" date="2013" name="Science">
        <title>The Amborella genome and the evolution of flowering plants.</title>
        <authorList>
            <consortium name="Amborella Genome Project"/>
        </authorList>
    </citation>
    <scope>NUCLEOTIDE SEQUENCE [LARGE SCALE GENOMIC DNA]</scope>
</reference>
<feature type="compositionally biased region" description="Basic and acidic residues" evidence="1">
    <location>
        <begin position="71"/>
        <end position="80"/>
    </location>
</feature>
<protein>
    <submittedName>
        <fullName evidence="2">Uncharacterized protein</fullName>
    </submittedName>
</protein>
<feature type="compositionally biased region" description="Basic and acidic residues" evidence="1">
    <location>
        <begin position="46"/>
        <end position="63"/>
    </location>
</feature>
<gene>
    <name evidence="2" type="ORF">AMTR_s00019p00216530</name>
</gene>
<organism evidence="2 3">
    <name type="scientific">Amborella trichopoda</name>
    <dbReference type="NCBI Taxonomy" id="13333"/>
    <lineage>
        <taxon>Eukaryota</taxon>
        <taxon>Viridiplantae</taxon>
        <taxon>Streptophyta</taxon>
        <taxon>Embryophyta</taxon>
        <taxon>Tracheophyta</taxon>
        <taxon>Spermatophyta</taxon>
        <taxon>Magnoliopsida</taxon>
        <taxon>Amborellales</taxon>
        <taxon>Amborellaceae</taxon>
        <taxon>Amborella</taxon>
    </lineage>
</organism>
<proteinExistence type="predicted"/>
<feature type="compositionally biased region" description="Basic and acidic residues" evidence="1">
    <location>
        <begin position="27"/>
        <end position="40"/>
    </location>
</feature>
<dbReference type="AlphaFoldDB" id="W1PI43"/>
<sequence length="80" mass="9431">MTPADISEILIKRRRDPKKALEDLKAAMEKRAEQNKERVRNSSSEKVAEEQEKRAFETPKENRLEEEEVSKDEKEKDKDS</sequence>
<feature type="region of interest" description="Disordered" evidence="1">
    <location>
        <begin position="27"/>
        <end position="80"/>
    </location>
</feature>
<dbReference type="EMBL" id="KI393807">
    <property type="protein sequence ID" value="ERN07296.1"/>
    <property type="molecule type" value="Genomic_DNA"/>
</dbReference>
<dbReference type="Gramene" id="ERN07296">
    <property type="protein sequence ID" value="ERN07296"/>
    <property type="gene ID" value="AMTR_s00019p00216530"/>
</dbReference>
<dbReference type="HOGENOM" id="CLU_2592932_0_0_1"/>